<evidence type="ECO:0000256" key="1">
    <source>
        <dbReference type="SAM" id="MobiDB-lite"/>
    </source>
</evidence>
<name>A0A0G3GSI7_9PSED</name>
<feature type="compositionally biased region" description="Low complexity" evidence="1">
    <location>
        <begin position="402"/>
        <end position="412"/>
    </location>
</feature>
<dbReference type="InterPro" id="IPR038610">
    <property type="entry name" value="FliK-like_C_sf"/>
</dbReference>
<feature type="compositionally biased region" description="Low complexity" evidence="1">
    <location>
        <begin position="45"/>
        <end position="58"/>
    </location>
</feature>
<dbReference type="AlphaFoldDB" id="A0A0G3GSI7"/>
<organism evidence="3 4">
    <name type="scientific">Pseudomonas chlororaphis</name>
    <dbReference type="NCBI Taxonomy" id="587753"/>
    <lineage>
        <taxon>Bacteria</taxon>
        <taxon>Pseudomonadati</taxon>
        <taxon>Pseudomonadota</taxon>
        <taxon>Gammaproteobacteria</taxon>
        <taxon>Pseudomonadales</taxon>
        <taxon>Pseudomonadaceae</taxon>
        <taxon>Pseudomonas</taxon>
    </lineage>
</organism>
<dbReference type="PANTHER" id="PTHR37533:SF2">
    <property type="entry name" value="FLAGELLAR HOOK-LENGTH CONTROL PROTEIN"/>
    <property type="match status" value="1"/>
</dbReference>
<feature type="compositionally biased region" description="Basic and acidic residues" evidence="1">
    <location>
        <begin position="59"/>
        <end position="74"/>
    </location>
</feature>
<accession>A0A0G3GSI7</accession>
<evidence type="ECO:0000313" key="3">
    <source>
        <dbReference type="EMBL" id="AKK01777.1"/>
    </source>
</evidence>
<evidence type="ECO:0000259" key="2">
    <source>
        <dbReference type="Pfam" id="PF02120"/>
    </source>
</evidence>
<reference evidence="3 4" key="1">
    <citation type="journal article" date="2015" name="Stand. Genomic Sci.">
        <title>Complete genome of Pseudomonas chlororaphis strain UFB2, a soil bacterium with antibacterial activity against bacterial canker pathogen of tomato.</title>
        <authorList>
            <person name="Deng P."/>
            <person name="Wang X."/>
            <person name="Baird S.M."/>
            <person name="Lu S.E."/>
        </authorList>
    </citation>
    <scope>NUCLEOTIDE SEQUENCE [LARGE SCALE GENOMIC DNA]</scope>
    <source>
        <strain evidence="3 4">UFB2</strain>
    </source>
</reference>
<dbReference type="CDD" id="cd17470">
    <property type="entry name" value="T3SS_Flik_C"/>
    <property type="match status" value="1"/>
</dbReference>
<dbReference type="Proteomes" id="UP000035212">
    <property type="component" value="Chromosome"/>
</dbReference>
<sequence length="454" mass="46309">MPVTPNTLLQATAQAKPQAAVNSPAAAPDNGDRASSFAQVFARQAPAKSSAAPEPSVKPMRDKSSDNTVKKDAGNETAAAPERTVADSGKPLPADKPADADDQVASDDAADSTDAPVADAAPVDPTLLPEVTTPVVTTAPEPAPVVVAADPQVAAAVVAPVVSQALTTPPADPATDPAFDPQADPLDAMPALRLAMEQGGHVSAASQAQPKAAAPAALDAEPTSAQTFAAGMASMLTVQADQDSTSPGSQGGEKAFGGLISEGLKDLTSAASDTRVDDFANRLAALTQAATPKTANAVPVNQPIAMNQNGWTEEVVNRVMYLSSANLKAADIQLQPAELGRLDIRVNMVPDQQTQVTFMSAHPGVREALEGQLHRLRDSFTQQGMGQVDVNVSDQSRGSPNQDQPAQQQAQAGRTTSSGGRADASVDEHLPAGVAEVAASTTSVIGSSAVDYYA</sequence>
<dbReference type="PANTHER" id="PTHR37533">
    <property type="entry name" value="FLAGELLAR HOOK-LENGTH CONTROL PROTEIN"/>
    <property type="match status" value="1"/>
</dbReference>
<reference evidence="4" key="2">
    <citation type="submission" date="2015-03" db="EMBL/GenBank/DDBJ databases">
        <authorList>
            <person name="Deng P."/>
            <person name="Lu S."/>
        </authorList>
    </citation>
    <scope>NUCLEOTIDE SEQUENCE [LARGE SCALE GENOMIC DNA]</scope>
    <source>
        <strain evidence="4">UFB2</strain>
    </source>
</reference>
<feature type="compositionally biased region" description="Acidic residues" evidence="1">
    <location>
        <begin position="100"/>
        <end position="111"/>
    </location>
</feature>
<keyword evidence="3" id="KW-0969">Cilium</keyword>
<feature type="region of interest" description="Disordered" evidence="1">
    <location>
        <begin position="1"/>
        <end position="128"/>
    </location>
</feature>
<keyword evidence="3" id="KW-0282">Flagellum</keyword>
<dbReference type="InterPro" id="IPR052563">
    <property type="entry name" value="FliK"/>
</dbReference>
<feature type="compositionally biased region" description="Low complexity" evidence="1">
    <location>
        <begin position="112"/>
        <end position="128"/>
    </location>
</feature>
<dbReference type="InterPro" id="IPR021136">
    <property type="entry name" value="Flagellar_hook_control-like_C"/>
</dbReference>
<dbReference type="PATRIC" id="fig|587753.11.peg.3398"/>
<feature type="region of interest" description="Disordered" evidence="1">
    <location>
        <begin position="391"/>
        <end position="428"/>
    </location>
</feature>
<dbReference type="Pfam" id="PF02120">
    <property type="entry name" value="Flg_hook"/>
    <property type="match status" value="1"/>
</dbReference>
<keyword evidence="3" id="KW-0966">Cell projection</keyword>
<protein>
    <submittedName>
        <fullName evidence="3">Flagellar hook-length control protein</fullName>
    </submittedName>
</protein>
<feature type="compositionally biased region" description="Polar residues" evidence="1">
    <location>
        <begin position="391"/>
        <end position="401"/>
    </location>
</feature>
<dbReference type="EMBL" id="CP011020">
    <property type="protein sequence ID" value="AKK01777.1"/>
    <property type="molecule type" value="Genomic_DNA"/>
</dbReference>
<feature type="compositionally biased region" description="Polar residues" evidence="1">
    <location>
        <begin position="1"/>
        <end position="15"/>
    </location>
</feature>
<dbReference type="Gene3D" id="3.30.750.140">
    <property type="match status" value="1"/>
</dbReference>
<proteinExistence type="predicted"/>
<gene>
    <name evidence="3" type="ORF">VM99_16630</name>
</gene>
<evidence type="ECO:0000313" key="4">
    <source>
        <dbReference type="Proteomes" id="UP000035212"/>
    </source>
</evidence>
<feature type="domain" description="Flagellar hook-length control protein-like C-terminal" evidence="2">
    <location>
        <begin position="318"/>
        <end position="398"/>
    </location>
</feature>